<name>A0A975WZA3_9BURK</name>
<comment type="caution">
    <text evidence="1">The sequence shown here is derived from an EMBL/GenBank/DDBJ whole genome shotgun (WGS) entry which is preliminary data.</text>
</comment>
<dbReference type="Proteomes" id="UP000256780">
    <property type="component" value="Chromosome CBM2587_a"/>
</dbReference>
<dbReference type="AlphaFoldDB" id="A0A975WZA3"/>
<sequence>MRAGARKNDGGHFVVAYALSPNPYPGTFAKPLIWLVPPKNQRPPSFPRKREPSDFERRLRFKDTGSPPTRGRRVGYWEQAGMASVRATLSRKRGRGVSAVAGEGATHQIKSA</sequence>
<accession>A0A975WZA3</accession>
<protein>
    <submittedName>
        <fullName evidence="1">Uncharacterized protein</fullName>
    </submittedName>
</protein>
<reference evidence="1 2" key="1">
    <citation type="submission" date="2018-01" db="EMBL/GenBank/DDBJ databases">
        <authorList>
            <person name="Clerissi C."/>
        </authorList>
    </citation>
    <scope>NUCLEOTIDE SEQUENCE [LARGE SCALE GENOMIC DNA]</scope>
    <source>
        <strain evidence="1">Cupriavidus sp. LMG 19464</strain>
    </source>
</reference>
<proteinExistence type="predicted"/>
<dbReference type="EMBL" id="OFSQ01000012">
    <property type="protein sequence ID" value="SOY49873.1"/>
    <property type="molecule type" value="Genomic_DNA"/>
</dbReference>
<organism evidence="1 2">
    <name type="scientific">Cupriavidus taiwanensis</name>
    <dbReference type="NCBI Taxonomy" id="164546"/>
    <lineage>
        <taxon>Bacteria</taxon>
        <taxon>Pseudomonadati</taxon>
        <taxon>Pseudomonadota</taxon>
        <taxon>Betaproteobacteria</taxon>
        <taxon>Burkholderiales</taxon>
        <taxon>Burkholderiaceae</taxon>
        <taxon>Cupriavidus</taxon>
    </lineage>
</organism>
<evidence type="ECO:0000313" key="1">
    <source>
        <dbReference type="EMBL" id="SOY49873.1"/>
    </source>
</evidence>
<gene>
    <name evidence="1" type="ORF">CBM2587_A20004</name>
</gene>
<evidence type="ECO:0000313" key="2">
    <source>
        <dbReference type="Proteomes" id="UP000256780"/>
    </source>
</evidence>